<accession>A0A7S2IXR4</accession>
<feature type="chain" id="PRO_5031001572" description="Thioredoxin domain-containing protein" evidence="5">
    <location>
        <begin position="22"/>
        <end position="242"/>
    </location>
</feature>
<protein>
    <recommendedName>
        <fullName evidence="6">Thioredoxin domain-containing protein</fullName>
    </recommendedName>
</protein>
<feature type="signal peptide" evidence="5">
    <location>
        <begin position="1"/>
        <end position="21"/>
    </location>
</feature>
<dbReference type="InterPro" id="IPR036249">
    <property type="entry name" value="Thioredoxin-like_sf"/>
</dbReference>
<evidence type="ECO:0000256" key="3">
    <source>
        <dbReference type="SAM" id="Coils"/>
    </source>
</evidence>
<proteinExistence type="inferred from homology"/>
<dbReference type="GO" id="GO:0003756">
    <property type="term" value="F:protein disulfide isomerase activity"/>
    <property type="evidence" value="ECO:0007669"/>
    <property type="project" value="TreeGrafter"/>
</dbReference>
<keyword evidence="3" id="KW-0175">Coiled coil</keyword>
<keyword evidence="2 5" id="KW-0732">Signal</keyword>
<dbReference type="SUPFAM" id="SSF52833">
    <property type="entry name" value="Thioredoxin-like"/>
    <property type="match status" value="1"/>
</dbReference>
<dbReference type="PROSITE" id="PS00194">
    <property type="entry name" value="THIOREDOXIN_1"/>
    <property type="match status" value="1"/>
</dbReference>
<dbReference type="PROSITE" id="PS51257">
    <property type="entry name" value="PROKAR_LIPOPROTEIN"/>
    <property type="match status" value="1"/>
</dbReference>
<gene>
    <name evidence="7" type="ORF">CBRE1094_LOCUS38404</name>
</gene>
<feature type="region of interest" description="Disordered" evidence="4">
    <location>
        <begin position="221"/>
        <end position="242"/>
    </location>
</feature>
<feature type="coiled-coil region" evidence="3">
    <location>
        <begin position="165"/>
        <end position="206"/>
    </location>
</feature>
<dbReference type="PANTHER" id="PTHR45672">
    <property type="entry name" value="PROTEIN DISULFIDE-ISOMERASE C17H9.14C-RELATED"/>
    <property type="match status" value="1"/>
</dbReference>
<dbReference type="Gene3D" id="3.40.30.10">
    <property type="entry name" value="Glutaredoxin"/>
    <property type="match status" value="1"/>
</dbReference>
<dbReference type="AlphaFoldDB" id="A0A7S2IXR4"/>
<reference evidence="7" key="1">
    <citation type="submission" date="2021-01" db="EMBL/GenBank/DDBJ databases">
        <authorList>
            <person name="Corre E."/>
            <person name="Pelletier E."/>
            <person name="Niang G."/>
            <person name="Scheremetjew M."/>
            <person name="Finn R."/>
            <person name="Kale V."/>
            <person name="Holt S."/>
            <person name="Cochrane G."/>
            <person name="Meng A."/>
            <person name="Brown T."/>
            <person name="Cohen L."/>
        </authorList>
    </citation>
    <scope>NUCLEOTIDE SEQUENCE</scope>
    <source>
        <strain evidence="7">UTEX LB 985</strain>
    </source>
</reference>
<sequence length="242" mass="26637">MSRSALLVSTIALIGCPSTTATELTSETFDDFVFGGKSVFVKFFAPWCGHCKAMAGDWEALGVAYANSDKIKIGEVDCTTSKEGEALCSRFKVESFPSLKFVQGGDDQMQEYDGNDFTRETLIAFASERLGPACTVSNQEACTPEQMIELKEYLDLSIDERIAKLKEVSAPLQDAEQRLAKLEERLEALEEKIEEQEDIVHALKASSSSQIRLLRSTLKGHPTIADAKGGEPEPQELEKDEV</sequence>
<dbReference type="CDD" id="cd02961">
    <property type="entry name" value="PDI_a_family"/>
    <property type="match status" value="1"/>
</dbReference>
<dbReference type="GO" id="GO:0005783">
    <property type="term" value="C:endoplasmic reticulum"/>
    <property type="evidence" value="ECO:0007669"/>
    <property type="project" value="TreeGrafter"/>
</dbReference>
<evidence type="ECO:0000313" key="7">
    <source>
        <dbReference type="EMBL" id="CAD9532071.1"/>
    </source>
</evidence>
<dbReference type="PROSITE" id="PS51352">
    <property type="entry name" value="THIOREDOXIN_2"/>
    <property type="match status" value="1"/>
</dbReference>
<dbReference type="InterPro" id="IPR013766">
    <property type="entry name" value="Thioredoxin_domain"/>
</dbReference>
<dbReference type="PANTHER" id="PTHR45672:SF3">
    <property type="entry name" value="THIOREDOXIN DOMAIN-CONTAINING PROTEIN 5"/>
    <property type="match status" value="1"/>
</dbReference>
<organism evidence="7">
    <name type="scientific">Haptolina brevifila</name>
    <dbReference type="NCBI Taxonomy" id="156173"/>
    <lineage>
        <taxon>Eukaryota</taxon>
        <taxon>Haptista</taxon>
        <taxon>Haptophyta</taxon>
        <taxon>Prymnesiophyceae</taxon>
        <taxon>Prymnesiales</taxon>
        <taxon>Prymnesiaceae</taxon>
        <taxon>Haptolina</taxon>
    </lineage>
</organism>
<evidence type="ECO:0000256" key="5">
    <source>
        <dbReference type="SAM" id="SignalP"/>
    </source>
</evidence>
<evidence type="ECO:0000256" key="1">
    <source>
        <dbReference type="ARBA" id="ARBA00006347"/>
    </source>
</evidence>
<comment type="similarity">
    <text evidence="1">Belongs to the protein disulfide isomerase family.</text>
</comment>
<name>A0A7S2IXR4_9EUKA</name>
<evidence type="ECO:0000256" key="4">
    <source>
        <dbReference type="SAM" id="MobiDB-lite"/>
    </source>
</evidence>
<dbReference type="Pfam" id="PF00085">
    <property type="entry name" value="Thioredoxin"/>
    <property type="match status" value="1"/>
</dbReference>
<feature type="domain" description="Thioredoxin" evidence="6">
    <location>
        <begin position="2"/>
        <end position="131"/>
    </location>
</feature>
<dbReference type="InterPro" id="IPR017937">
    <property type="entry name" value="Thioredoxin_CS"/>
</dbReference>
<dbReference type="GO" id="GO:0006457">
    <property type="term" value="P:protein folding"/>
    <property type="evidence" value="ECO:0007669"/>
    <property type="project" value="TreeGrafter"/>
</dbReference>
<evidence type="ECO:0000259" key="6">
    <source>
        <dbReference type="PROSITE" id="PS51352"/>
    </source>
</evidence>
<feature type="compositionally biased region" description="Acidic residues" evidence="4">
    <location>
        <begin position="233"/>
        <end position="242"/>
    </location>
</feature>
<evidence type="ECO:0000256" key="2">
    <source>
        <dbReference type="ARBA" id="ARBA00022729"/>
    </source>
</evidence>
<dbReference type="EMBL" id="HBGU01070290">
    <property type="protein sequence ID" value="CAD9532071.1"/>
    <property type="molecule type" value="Transcribed_RNA"/>
</dbReference>
<dbReference type="InterPro" id="IPR051063">
    <property type="entry name" value="PDI"/>
</dbReference>